<dbReference type="NCBIfam" id="TIGR00413">
    <property type="entry name" value="rlpA"/>
    <property type="match status" value="1"/>
</dbReference>
<dbReference type="Pfam" id="PF03330">
    <property type="entry name" value="DPBB_1"/>
    <property type="match status" value="1"/>
</dbReference>
<dbReference type="Proteomes" id="UP000298213">
    <property type="component" value="Unassembled WGS sequence"/>
</dbReference>
<keyword evidence="3" id="KW-0732">Signal</keyword>
<name>A0A4Y8ZKL5_9SPHN</name>
<accession>A0A4Y8ZKL5</accession>
<dbReference type="InterPro" id="IPR036908">
    <property type="entry name" value="RlpA-like_sf"/>
</dbReference>
<evidence type="ECO:0000259" key="5">
    <source>
        <dbReference type="Pfam" id="PF03330"/>
    </source>
</evidence>
<keyword evidence="1 3" id="KW-0456">Lyase</keyword>
<dbReference type="OrthoDB" id="9779128at2"/>
<dbReference type="CDD" id="cd22268">
    <property type="entry name" value="DPBB_RlpA-like"/>
    <property type="match status" value="1"/>
</dbReference>
<dbReference type="AlphaFoldDB" id="A0A4Y8ZKL5"/>
<dbReference type="EC" id="4.2.2.-" evidence="3"/>
<evidence type="ECO:0000256" key="4">
    <source>
        <dbReference type="RuleBase" id="RU003495"/>
    </source>
</evidence>
<reference evidence="6 7" key="1">
    <citation type="submission" date="2019-03" db="EMBL/GenBank/DDBJ databases">
        <title>Genome sequence of Sphingomonas sp. 17J27-24.</title>
        <authorList>
            <person name="Kim M."/>
            <person name="Maeng S."/>
            <person name="Sathiyaraj S."/>
        </authorList>
    </citation>
    <scope>NUCLEOTIDE SEQUENCE [LARGE SCALE GENOMIC DNA]</scope>
    <source>
        <strain evidence="6 7">17J27-24</strain>
    </source>
</reference>
<dbReference type="Gene3D" id="2.40.40.10">
    <property type="entry name" value="RlpA-like domain"/>
    <property type="match status" value="1"/>
</dbReference>
<dbReference type="SUPFAM" id="SSF50685">
    <property type="entry name" value="Barwin-like endoglucanases"/>
    <property type="match status" value="1"/>
</dbReference>
<gene>
    <name evidence="3" type="primary">rlpA</name>
    <name evidence="6" type="ORF">E2493_19675</name>
</gene>
<evidence type="ECO:0000256" key="2">
    <source>
        <dbReference type="ARBA" id="ARBA00023316"/>
    </source>
</evidence>
<sequence length="158" mass="16293" precursor="true">MRKGAATAAVLAGLLATGPSFAVAADASRIDTLATSVAALEEEPIKALSVPAAEEKIAAFEAIGGGEASYYGAELAGNRTASGERFNPSALTAAHRTLPLGTKLRVTNKANGKSVIVRVNDRGPFLKHRVIDVSLAAAREIAMLRSGKAQVTLEIVRA</sequence>
<dbReference type="InterPro" id="IPR012997">
    <property type="entry name" value="RplA"/>
</dbReference>
<keyword evidence="2 3" id="KW-0961">Cell wall biogenesis/degradation</keyword>
<feature type="chain" id="PRO_5021518672" description="Endolytic peptidoglycan transglycosylase RlpA" evidence="3">
    <location>
        <begin position="25"/>
        <end position="158"/>
    </location>
</feature>
<dbReference type="GO" id="GO:0008932">
    <property type="term" value="F:lytic endotransglycosylase activity"/>
    <property type="evidence" value="ECO:0007669"/>
    <property type="project" value="UniProtKB-UniRule"/>
</dbReference>
<dbReference type="HAMAP" id="MF_02071">
    <property type="entry name" value="RlpA"/>
    <property type="match status" value="1"/>
</dbReference>
<dbReference type="InterPro" id="IPR009009">
    <property type="entry name" value="RlpA-like_DPBB"/>
</dbReference>
<feature type="signal peptide" evidence="3">
    <location>
        <begin position="1"/>
        <end position="24"/>
    </location>
</feature>
<dbReference type="InterPro" id="IPR034718">
    <property type="entry name" value="RlpA"/>
</dbReference>
<dbReference type="PANTHER" id="PTHR34183">
    <property type="entry name" value="ENDOLYTIC PEPTIDOGLYCAN TRANSGLYCOSYLASE RLPA"/>
    <property type="match status" value="1"/>
</dbReference>
<dbReference type="GO" id="GO:0071555">
    <property type="term" value="P:cell wall organization"/>
    <property type="evidence" value="ECO:0007669"/>
    <property type="project" value="UniProtKB-KW"/>
</dbReference>
<evidence type="ECO:0000313" key="7">
    <source>
        <dbReference type="Proteomes" id="UP000298213"/>
    </source>
</evidence>
<keyword evidence="7" id="KW-1185">Reference proteome</keyword>
<dbReference type="GO" id="GO:0000270">
    <property type="term" value="P:peptidoglycan metabolic process"/>
    <property type="evidence" value="ECO:0007669"/>
    <property type="project" value="UniProtKB-UniRule"/>
</dbReference>
<evidence type="ECO:0000256" key="3">
    <source>
        <dbReference type="HAMAP-Rule" id="MF_02071"/>
    </source>
</evidence>
<comment type="similarity">
    <text evidence="3 4">Belongs to the RlpA family.</text>
</comment>
<comment type="function">
    <text evidence="3">Lytic transglycosylase with a strong preference for naked glycan strands that lack stem peptides.</text>
</comment>
<dbReference type="RefSeq" id="WP_135090295.1">
    <property type="nucleotide sequence ID" value="NZ_SPDV01000069.1"/>
</dbReference>
<dbReference type="EMBL" id="SPDV01000069">
    <property type="protein sequence ID" value="TFI56560.1"/>
    <property type="molecule type" value="Genomic_DNA"/>
</dbReference>
<feature type="domain" description="RlpA-like protein double-psi beta-barrel" evidence="5">
    <location>
        <begin position="66"/>
        <end position="152"/>
    </location>
</feature>
<comment type="caution">
    <text evidence="6">The sequence shown here is derived from an EMBL/GenBank/DDBJ whole genome shotgun (WGS) entry which is preliminary data.</text>
</comment>
<organism evidence="6 7">
    <name type="scientific">Sphingomonas parva</name>
    <dbReference type="NCBI Taxonomy" id="2555898"/>
    <lineage>
        <taxon>Bacteria</taxon>
        <taxon>Pseudomonadati</taxon>
        <taxon>Pseudomonadota</taxon>
        <taxon>Alphaproteobacteria</taxon>
        <taxon>Sphingomonadales</taxon>
        <taxon>Sphingomonadaceae</taxon>
        <taxon>Sphingomonas</taxon>
    </lineage>
</organism>
<protein>
    <recommendedName>
        <fullName evidence="3">Endolytic peptidoglycan transglycosylase RlpA</fullName>
        <ecNumber evidence="3">4.2.2.-</ecNumber>
    </recommendedName>
</protein>
<dbReference type="PANTHER" id="PTHR34183:SF8">
    <property type="entry name" value="ENDOLYTIC PEPTIDOGLYCAN TRANSGLYCOSYLASE RLPA-RELATED"/>
    <property type="match status" value="1"/>
</dbReference>
<evidence type="ECO:0000256" key="1">
    <source>
        <dbReference type="ARBA" id="ARBA00023239"/>
    </source>
</evidence>
<proteinExistence type="inferred from homology"/>
<evidence type="ECO:0000313" key="6">
    <source>
        <dbReference type="EMBL" id="TFI56560.1"/>
    </source>
</evidence>